<dbReference type="EMBL" id="ADKM02000045">
    <property type="protein sequence ID" value="EGC03993.1"/>
    <property type="molecule type" value="Genomic_DNA"/>
</dbReference>
<evidence type="ECO:0000313" key="2">
    <source>
        <dbReference type="Proteomes" id="UP000004259"/>
    </source>
</evidence>
<dbReference type="AlphaFoldDB" id="E9S9Q4"/>
<comment type="caution">
    <text evidence="1">The sequence shown here is derived from an EMBL/GenBank/DDBJ whole genome shotgun (WGS) entry which is preliminary data.</text>
</comment>
<sequence length="125" mass="14526">MKKRKFTLKTEFGAEKVKFAISEYLESFIPGGGLYLGLMSWDEDLGCWTSYCDVSTNLPETSFLHVPPENAIYIRDDKYWYPALKEILTDEKLAFPTNRKLSSGYCTYDEWILSDKLKEIAEEIE</sequence>
<organism evidence="1 2">
    <name type="scientific">Ruminococcus albus 8</name>
    <dbReference type="NCBI Taxonomy" id="246199"/>
    <lineage>
        <taxon>Bacteria</taxon>
        <taxon>Bacillati</taxon>
        <taxon>Bacillota</taxon>
        <taxon>Clostridia</taxon>
        <taxon>Eubacteriales</taxon>
        <taxon>Oscillospiraceae</taxon>
        <taxon>Ruminococcus</taxon>
    </lineage>
</organism>
<gene>
    <name evidence="1" type="ORF">CUS_5150</name>
</gene>
<reference evidence="1 2" key="1">
    <citation type="submission" date="2011-02" db="EMBL/GenBank/DDBJ databases">
        <authorList>
            <person name="Nelson K.E."/>
            <person name="Sutton G."/>
            <person name="Torralba M."/>
            <person name="Durkin S."/>
            <person name="Harkins D."/>
            <person name="Montgomery R."/>
            <person name="Ziemer C."/>
            <person name="Klaassens E."/>
            <person name="Ocuiv P."/>
            <person name="Morrison M."/>
        </authorList>
    </citation>
    <scope>NUCLEOTIDE SEQUENCE [LARGE SCALE GENOMIC DNA]</scope>
    <source>
        <strain evidence="1 2">8</strain>
    </source>
</reference>
<name>E9S9Q4_RUMAL</name>
<dbReference type="STRING" id="246199.CUS_5150"/>
<accession>E9S9Q4</accession>
<proteinExistence type="predicted"/>
<dbReference type="Proteomes" id="UP000004259">
    <property type="component" value="Unassembled WGS sequence"/>
</dbReference>
<protein>
    <submittedName>
        <fullName evidence="1">Conserved domain protein</fullName>
    </submittedName>
</protein>
<dbReference type="RefSeq" id="WP_002847675.1">
    <property type="nucleotide sequence ID" value="NZ_ADKM02000045.1"/>
</dbReference>
<keyword evidence="2" id="KW-1185">Reference proteome</keyword>
<evidence type="ECO:0000313" key="1">
    <source>
        <dbReference type="EMBL" id="EGC03993.1"/>
    </source>
</evidence>